<feature type="region of interest" description="Disordered" evidence="1">
    <location>
        <begin position="572"/>
        <end position="616"/>
    </location>
</feature>
<proteinExistence type="predicted"/>
<sequence length="733" mass="81377">MLGVSRSLLIGYFLLFCQLLGLCHAEDYDGPTQLERLDHVPHDLLGKDDAHQMHMPDPMRNLNYHFVKIEGKPQGSVRAPTEAFVEELRRRKVDTVCFLDPVSSDEHRIIQFFESRGFKVQTEFRNEFNELINKEPSQKLHSNVKLSQFLEEGTYTGVLFYETKGNTKTATVFSRIWGYESVRLFDATGRAFWSQSIQRIRIRPLFLQLLFGITEKQAKEAVKAERIIVNSSSPYRPLWDHGRRNRFDAEGRTFVPRKSMVPEISLPPMSRGPVTAADAAVVREYLAELRSRDARNPPWKLVQGAAGGQPVHNPPGGPPIHVAAGGQPSSSHARPDTHGQDKPNEGPPKKIWRPWDDAADAAVLQTGTSSKDTAQSRNPPDGVEGQSSASHNRHDESNAEPKQLASEPERHDTGSEPEHNNCKRDQACHRRTFKTQCQLFRRGNSLYRRARGGGRGQSGARGSSSQGYQSNYGQGYRLSSSRSRGSSAARASSPQRPGVDSGDSFPEYRGGEFWENAGRGSEKSAARPSPANGQSRANPSRGGKSNYCVADDLSNLAAEAFLFAIDMAAKAERPGSSGSNGNNGPKDTNNGPTWEPEQLDDKNTPDAPFWQPPKSIVDSKVPPAVAEWVEKYKKMRVQGEKALDDLIPQVMEDRDFAYKTYYLQDRTLSIILKNDLQISCDAPSGTSTDIDLDTCSFAPLPQAQDYAAEEVERKKAKSEEGILDVADDERPQA</sequence>
<feature type="compositionally biased region" description="Basic and acidic residues" evidence="1">
    <location>
        <begin position="407"/>
        <end position="428"/>
    </location>
</feature>
<evidence type="ECO:0000256" key="1">
    <source>
        <dbReference type="SAM" id="MobiDB-lite"/>
    </source>
</evidence>
<feature type="region of interest" description="Disordered" evidence="1">
    <location>
        <begin position="367"/>
        <end position="544"/>
    </location>
</feature>
<keyword evidence="4" id="KW-1185">Reference proteome</keyword>
<feature type="compositionally biased region" description="Basic and acidic residues" evidence="1">
    <location>
        <begin position="710"/>
        <end position="720"/>
    </location>
</feature>
<gene>
    <name evidence="3" type="ORF">DCS_06845</name>
</gene>
<dbReference type="InParanoid" id="A0A151GCW0"/>
<feature type="compositionally biased region" description="Low complexity" evidence="1">
    <location>
        <begin position="575"/>
        <end position="584"/>
    </location>
</feature>
<dbReference type="GeneID" id="63719488"/>
<evidence type="ECO:0000313" key="3">
    <source>
        <dbReference type="EMBL" id="KYK54884.1"/>
    </source>
</evidence>
<feature type="chain" id="PRO_5007580481" evidence="2">
    <location>
        <begin position="26"/>
        <end position="733"/>
    </location>
</feature>
<dbReference type="Proteomes" id="UP000076580">
    <property type="component" value="Chromosome 03"/>
</dbReference>
<feature type="compositionally biased region" description="Polar residues" evidence="1">
    <location>
        <begin position="367"/>
        <end position="378"/>
    </location>
</feature>
<accession>A0A151GCW0</accession>
<protein>
    <submittedName>
        <fullName evidence="3">Uncharacterized protein</fullName>
    </submittedName>
</protein>
<name>A0A151GCW0_DRECN</name>
<keyword evidence="2" id="KW-0732">Signal</keyword>
<dbReference type="EMBL" id="LAYC01000003">
    <property type="protein sequence ID" value="KYK54884.1"/>
    <property type="molecule type" value="Genomic_DNA"/>
</dbReference>
<feature type="compositionally biased region" description="Low complexity" evidence="1">
    <location>
        <begin position="460"/>
        <end position="493"/>
    </location>
</feature>
<evidence type="ECO:0000313" key="4">
    <source>
        <dbReference type="Proteomes" id="UP000076580"/>
    </source>
</evidence>
<evidence type="ECO:0000256" key="2">
    <source>
        <dbReference type="SAM" id="SignalP"/>
    </source>
</evidence>
<dbReference type="RefSeq" id="XP_040654236.1">
    <property type="nucleotide sequence ID" value="XM_040804132.1"/>
</dbReference>
<reference evidence="3 4" key="1">
    <citation type="journal article" date="2016" name="Sci. Rep.">
        <title>Insights into Adaptations to a Near-Obligate Nematode Endoparasitic Lifestyle from the Finished Genome of Drechmeria coniospora.</title>
        <authorList>
            <person name="Zhang L."/>
            <person name="Zhou Z."/>
            <person name="Guo Q."/>
            <person name="Fokkens L."/>
            <person name="Miskei M."/>
            <person name="Pocsi I."/>
            <person name="Zhang W."/>
            <person name="Chen M."/>
            <person name="Wang L."/>
            <person name="Sun Y."/>
            <person name="Donzelli B.G."/>
            <person name="Gibson D.M."/>
            <person name="Nelson D.R."/>
            <person name="Luo J.G."/>
            <person name="Rep M."/>
            <person name="Liu H."/>
            <person name="Yang S."/>
            <person name="Wang J."/>
            <person name="Krasnoff S.B."/>
            <person name="Xu Y."/>
            <person name="Molnar I."/>
            <person name="Lin M."/>
        </authorList>
    </citation>
    <scope>NUCLEOTIDE SEQUENCE [LARGE SCALE GENOMIC DNA]</scope>
    <source>
        <strain evidence="3 4">ARSEF 6962</strain>
    </source>
</reference>
<feature type="compositionally biased region" description="Basic and acidic residues" evidence="1">
    <location>
        <begin position="333"/>
        <end position="353"/>
    </location>
</feature>
<feature type="region of interest" description="Disordered" evidence="1">
    <location>
        <begin position="297"/>
        <end position="353"/>
    </location>
</feature>
<organism evidence="3 4">
    <name type="scientific">Drechmeria coniospora</name>
    <name type="common">Nematophagous fungus</name>
    <name type="synonym">Meria coniospora</name>
    <dbReference type="NCBI Taxonomy" id="98403"/>
    <lineage>
        <taxon>Eukaryota</taxon>
        <taxon>Fungi</taxon>
        <taxon>Dikarya</taxon>
        <taxon>Ascomycota</taxon>
        <taxon>Pezizomycotina</taxon>
        <taxon>Sordariomycetes</taxon>
        <taxon>Hypocreomycetidae</taxon>
        <taxon>Hypocreales</taxon>
        <taxon>Ophiocordycipitaceae</taxon>
        <taxon>Drechmeria</taxon>
    </lineage>
</organism>
<dbReference type="AlphaFoldDB" id="A0A151GCW0"/>
<feature type="region of interest" description="Disordered" evidence="1">
    <location>
        <begin position="708"/>
        <end position="733"/>
    </location>
</feature>
<feature type="signal peptide" evidence="2">
    <location>
        <begin position="1"/>
        <end position="25"/>
    </location>
</feature>
<comment type="caution">
    <text evidence="3">The sequence shown here is derived from an EMBL/GenBank/DDBJ whole genome shotgun (WGS) entry which is preliminary data.</text>
</comment>